<dbReference type="Proteomes" id="UP001219568">
    <property type="component" value="Unassembled WGS sequence"/>
</dbReference>
<reference evidence="2" key="1">
    <citation type="journal article" date="2023" name="IMA Fungus">
        <title>Comparative genomic study of the Penicillium genus elucidates a diverse pangenome and 15 lateral gene transfer events.</title>
        <authorList>
            <person name="Petersen C."/>
            <person name="Sorensen T."/>
            <person name="Nielsen M.R."/>
            <person name="Sondergaard T.E."/>
            <person name="Sorensen J.L."/>
            <person name="Fitzpatrick D.A."/>
            <person name="Frisvad J.C."/>
            <person name="Nielsen K.L."/>
        </authorList>
    </citation>
    <scope>NUCLEOTIDE SEQUENCE</scope>
    <source>
        <strain evidence="2">IBT 15450</strain>
    </source>
</reference>
<feature type="region of interest" description="Disordered" evidence="1">
    <location>
        <begin position="110"/>
        <end position="158"/>
    </location>
</feature>
<comment type="caution">
    <text evidence="2">The sequence shown here is derived from an EMBL/GenBank/DDBJ whole genome shotgun (WGS) entry which is preliminary data.</text>
</comment>
<dbReference type="AlphaFoldDB" id="A0AAD6N3Q9"/>
<gene>
    <name evidence="2" type="ORF">N7460_012446</name>
</gene>
<evidence type="ECO:0000313" key="2">
    <source>
        <dbReference type="EMBL" id="KAJ6027629.1"/>
    </source>
</evidence>
<sequence>MVPSQMPPSGLATVRGAVLSDIKVDDAPPSMRGKPLTPAQEAVLWSLYLRHVPDRPGDKLPGKKFWCDLALKFVKHTGRTYSWLSVKRRIVALLGIHGVLVDWGHEQVRSPLPDPGSPEVAVQSGRGLTDDGGGGEEWLEPGSAREEHMDLDDSHLSQRPTVNQRLARFQSFKLKPQNASAPEKRTGVARDWLKRNYSTSLPDGSDDAEPRPGSQSPCPVQSRSSAITKIRARSRSPQFDRHPVYRNQSPGSSGRTELVSKRLQDQLASARTPRTESRKREIPDIPRLEWSCHSDPQVVISKRRSPLKSNSAHDSSESIYVAPHTSGTGISCKSKSGQPATLDLPPSEDQDGLPQTPVRILRSFRVAK</sequence>
<feature type="compositionally biased region" description="Polar residues" evidence="1">
    <location>
        <begin position="325"/>
        <end position="339"/>
    </location>
</feature>
<proteinExistence type="predicted"/>
<feature type="compositionally biased region" description="Polar residues" evidence="1">
    <location>
        <begin position="213"/>
        <end position="227"/>
    </location>
</feature>
<feature type="compositionally biased region" description="Basic and acidic residues" evidence="1">
    <location>
        <begin position="182"/>
        <end position="194"/>
    </location>
</feature>
<keyword evidence="3" id="KW-1185">Reference proteome</keyword>
<evidence type="ECO:0000256" key="1">
    <source>
        <dbReference type="SAM" id="MobiDB-lite"/>
    </source>
</evidence>
<organism evidence="2 3">
    <name type="scientific">Penicillium canescens</name>
    <dbReference type="NCBI Taxonomy" id="5083"/>
    <lineage>
        <taxon>Eukaryota</taxon>
        <taxon>Fungi</taxon>
        <taxon>Dikarya</taxon>
        <taxon>Ascomycota</taxon>
        <taxon>Pezizomycotina</taxon>
        <taxon>Eurotiomycetes</taxon>
        <taxon>Eurotiomycetidae</taxon>
        <taxon>Eurotiales</taxon>
        <taxon>Aspergillaceae</taxon>
        <taxon>Penicillium</taxon>
    </lineage>
</organism>
<feature type="compositionally biased region" description="Polar residues" evidence="1">
    <location>
        <begin position="246"/>
        <end position="255"/>
    </location>
</feature>
<feature type="compositionally biased region" description="Basic and acidic residues" evidence="1">
    <location>
        <begin position="273"/>
        <end position="282"/>
    </location>
</feature>
<feature type="region of interest" description="Disordered" evidence="1">
    <location>
        <begin position="171"/>
        <end position="282"/>
    </location>
</feature>
<name>A0AAD6N3Q9_PENCN</name>
<feature type="region of interest" description="Disordered" evidence="1">
    <location>
        <begin position="302"/>
        <end position="357"/>
    </location>
</feature>
<dbReference type="EMBL" id="JAQJZL010000015">
    <property type="protein sequence ID" value="KAJ6027629.1"/>
    <property type="molecule type" value="Genomic_DNA"/>
</dbReference>
<feature type="compositionally biased region" description="Basic and acidic residues" evidence="1">
    <location>
        <begin position="143"/>
        <end position="156"/>
    </location>
</feature>
<accession>A0AAD6N3Q9</accession>
<evidence type="ECO:0000313" key="3">
    <source>
        <dbReference type="Proteomes" id="UP001219568"/>
    </source>
</evidence>
<reference evidence="2" key="2">
    <citation type="submission" date="2023-01" db="EMBL/GenBank/DDBJ databases">
        <authorList>
            <person name="Petersen C."/>
        </authorList>
    </citation>
    <scope>NUCLEOTIDE SEQUENCE</scope>
    <source>
        <strain evidence="2">IBT 15450</strain>
    </source>
</reference>
<protein>
    <submittedName>
        <fullName evidence="2">Uncharacterized protein</fullName>
    </submittedName>
</protein>